<feature type="region of interest" description="Disordered" evidence="1">
    <location>
        <begin position="1"/>
        <end position="50"/>
    </location>
</feature>
<accession>A0ABV6IMR7</accession>
<comment type="caution">
    <text evidence="2">The sequence shown here is derived from an EMBL/GenBank/DDBJ whole genome shotgun (WGS) entry which is preliminary data.</text>
</comment>
<dbReference type="EMBL" id="JBHLVZ010000002">
    <property type="protein sequence ID" value="MFC0384905.1"/>
    <property type="molecule type" value="Genomic_DNA"/>
</dbReference>
<feature type="compositionally biased region" description="Basic and acidic residues" evidence="1">
    <location>
        <begin position="1"/>
        <end position="16"/>
    </location>
</feature>
<reference evidence="2 3" key="1">
    <citation type="submission" date="2024-09" db="EMBL/GenBank/DDBJ databases">
        <authorList>
            <person name="Sun Q."/>
            <person name="Mori K."/>
        </authorList>
    </citation>
    <scope>NUCLEOTIDE SEQUENCE [LARGE SCALE GENOMIC DNA]</scope>
    <source>
        <strain evidence="2 3">CCM 7468</strain>
    </source>
</reference>
<feature type="compositionally biased region" description="Basic and acidic residues" evidence="1">
    <location>
        <begin position="77"/>
        <end position="86"/>
    </location>
</feature>
<feature type="region of interest" description="Disordered" evidence="1">
    <location>
        <begin position="67"/>
        <end position="86"/>
    </location>
</feature>
<sequence length="86" mass="8911">MGGRVGPERPEEKALRDAGGWETGLQPGTGRGAEMDEALKNGDESDPALRSAVPGFVAQPDPVEEAIEGSGVAEARNAVEDLPRQG</sequence>
<evidence type="ECO:0000313" key="3">
    <source>
        <dbReference type="Proteomes" id="UP001589789"/>
    </source>
</evidence>
<evidence type="ECO:0000313" key="2">
    <source>
        <dbReference type="EMBL" id="MFC0384905.1"/>
    </source>
</evidence>
<proteinExistence type="predicted"/>
<gene>
    <name evidence="2" type="ORF">ACFFIC_04985</name>
</gene>
<evidence type="ECO:0000256" key="1">
    <source>
        <dbReference type="SAM" id="MobiDB-lite"/>
    </source>
</evidence>
<feature type="compositionally biased region" description="Basic and acidic residues" evidence="1">
    <location>
        <begin position="33"/>
        <end position="43"/>
    </location>
</feature>
<name>A0ABV6IMR7_9PROT</name>
<keyword evidence="3" id="KW-1185">Reference proteome</keyword>
<dbReference type="RefSeq" id="WP_377049038.1">
    <property type="nucleotide sequence ID" value="NZ_JBHLVZ010000002.1"/>
</dbReference>
<organism evidence="2 3">
    <name type="scientific">Muricoccus vinaceus</name>
    <dbReference type="NCBI Taxonomy" id="424704"/>
    <lineage>
        <taxon>Bacteria</taxon>
        <taxon>Pseudomonadati</taxon>
        <taxon>Pseudomonadota</taxon>
        <taxon>Alphaproteobacteria</taxon>
        <taxon>Acetobacterales</taxon>
        <taxon>Roseomonadaceae</taxon>
        <taxon>Muricoccus</taxon>
    </lineage>
</organism>
<dbReference type="Proteomes" id="UP001589789">
    <property type="component" value="Unassembled WGS sequence"/>
</dbReference>
<protein>
    <submittedName>
        <fullName evidence="2">Uncharacterized protein</fullName>
    </submittedName>
</protein>